<name>A0A6J6CQ29_9ZZZZ</name>
<reference evidence="2" key="1">
    <citation type="submission" date="2020-05" db="EMBL/GenBank/DDBJ databases">
        <authorList>
            <person name="Chiriac C."/>
            <person name="Salcher M."/>
            <person name="Ghai R."/>
            <person name="Kavagutti S V."/>
        </authorList>
    </citation>
    <scope>NUCLEOTIDE SEQUENCE</scope>
</reference>
<protein>
    <submittedName>
        <fullName evidence="2">Unannotated protein</fullName>
    </submittedName>
</protein>
<proteinExistence type="predicted"/>
<evidence type="ECO:0000313" key="2">
    <source>
        <dbReference type="EMBL" id="CAB4553642.1"/>
    </source>
</evidence>
<feature type="region of interest" description="Disordered" evidence="1">
    <location>
        <begin position="126"/>
        <end position="145"/>
    </location>
</feature>
<dbReference type="AlphaFoldDB" id="A0A6J6CQ29"/>
<gene>
    <name evidence="2" type="ORF">UFOPK1506_00616</name>
</gene>
<sequence length="145" mass="14943">MSFPSFNAASAALISAISAAFSFCCLASFSSRGRAFSIVCKSASANSVLMVSISESGSTFPSTCTTSPSLNTRTTWQIASASRIFARNLLPRPAPSDAPLTMPAISTKETDAGMICSDPKIFANTARRSSGTPTTPTLGSMVAKG</sequence>
<evidence type="ECO:0000256" key="1">
    <source>
        <dbReference type="SAM" id="MobiDB-lite"/>
    </source>
</evidence>
<organism evidence="2">
    <name type="scientific">freshwater metagenome</name>
    <dbReference type="NCBI Taxonomy" id="449393"/>
    <lineage>
        <taxon>unclassified sequences</taxon>
        <taxon>metagenomes</taxon>
        <taxon>ecological metagenomes</taxon>
    </lineage>
</organism>
<accession>A0A6J6CQ29</accession>
<dbReference type="EMBL" id="CAEZSV010000094">
    <property type="protein sequence ID" value="CAB4553642.1"/>
    <property type="molecule type" value="Genomic_DNA"/>
</dbReference>